<dbReference type="AlphaFoldDB" id="A0A1F7WZ93"/>
<gene>
    <name evidence="1" type="ORF">A2Z67_06220</name>
</gene>
<dbReference type="InterPro" id="IPR037026">
    <property type="entry name" value="Vgr_OB-fold_dom_sf"/>
</dbReference>
<organism evidence="1 2">
    <name type="scientific">Candidatus Woesebacteria bacterium RBG_13_36_22</name>
    <dbReference type="NCBI Taxonomy" id="1802478"/>
    <lineage>
        <taxon>Bacteria</taxon>
        <taxon>Candidatus Woeseibacteriota</taxon>
    </lineage>
</organism>
<reference evidence="1 2" key="1">
    <citation type="journal article" date="2016" name="Nat. Commun.">
        <title>Thousands of microbial genomes shed light on interconnected biogeochemical processes in an aquifer system.</title>
        <authorList>
            <person name="Anantharaman K."/>
            <person name="Brown C.T."/>
            <person name="Hug L.A."/>
            <person name="Sharon I."/>
            <person name="Castelle C.J."/>
            <person name="Probst A.J."/>
            <person name="Thomas B.C."/>
            <person name="Singh A."/>
            <person name="Wilkins M.J."/>
            <person name="Karaoz U."/>
            <person name="Brodie E.L."/>
            <person name="Williams K.H."/>
            <person name="Hubbard S.S."/>
            <person name="Banfield J.F."/>
        </authorList>
    </citation>
    <scope>NUCLEOTIDE SEQUENCE [LARGE SCALE GENOMIC DNA]</scope>
</reference>
<evidence type="ECO:0000313" key="1">
    <source>
        <dbReference type="EMBL" id="OGM08182.1"/>
    </source>
</evidence>
<dbReference type="Proteomes" id="UP000176939">
    <property type="component" value="Unassembled WGS sequence"/>
</dbReference>
<comment type="caution">
    <text evidence="1">The sequence shown here is derived from an EMBL/GenBank/DDBJ whole genome shotgun (WGS) entry which is preliminary data.</text>
</comment>
<proteinExistence type="predicted"/>
<dbReference type="EMBL" id="MGFQ01000055">
    <property type="protein sequence ID" value="OGM08182.1"/>
    <property type="molecule type" value="Genomic_DNA"/>
</dbReference>
<sequence length="1040" mass="115255">MAKASLGSNIVSTSKKVAESVMRKQPANRKAIINNVDNIDYKIDADIDLPVGDIILSSRSMVTPYAGDGYGFICSPRENQSVIVIPIDNDHNKSVIIGRTYDIDKEKPPAHNLGDVIFRHQLGSQWSFTYTEPITGSLNLDIANQLILTLDENESTASQLKFNISSPNTSIILLGQIVRVVLEYEATDQLYDYLNVRIEWETKVENDNQNMPFITISDANTIVGGPLYQSENTTTEKNYLISQYKDKYYGMILSPPKGNAQFSHYTGMGLFMDEYPSRIPISGTIKDDGQLPADGSYLKSWAMNTDSFLDDTLDKFGYLDDFPRGSLNLKHYSKSGLSIEEKIKKTYDLGSQTGDWNQSAIGLNLLLIRQTPKFRNLAGLNDEEKPLASFIMEDDCKNSYYNAVHLRIAQDNTAVQRISDEEIIYYDVQHLVEGDTETRIENALPGTRPSRLQFYDLKKSPTSVDINDFKCFHDDGTRCKLNIAPNGTDLPTEERQATYGSGREDTKLDKKKCPNWPGCVEGHYTHQNIDLPLSIRNTDIRVDNIDLLMKPKANAELVHYTGSGIFFEEQLLLDETGDVDYTKVSTYHAPLVELRLREWDYVPKSDGTTEINYDSGSKNNAHEPKRYDLCKLKFETIYGTREENYLETGEDKIVSFEDKHDTYNTASKITLAQTIYGNKITPDDSIQLGNRLVFEDLLEGEEPNQTVPADIWEESTNATDSAIEGSDADMRLILPKGKLELMHYTNSGLVIKENELSATTHKMSMELLFNHWDTTNYRPMNPIDDALDQVGTIKWEETADSADPTASLVDFYVYHNTYRDQHLTLDTPTAWGERTGAYMAIRESDNAEQGKPVLELSDSLNVLKMDAGDAKTVEITNRENQFEDGDAGTNKILLDAVNQLVSVLNGQEGSEDNSIVLDKKNKKIVISDANGNIITMDSTGITIDAGGTKVIYNNSGDINISAGGSIIDVKEDGDIDINSAAAINITGTAGITITDPAVTITGGTLKVDGIAAPSGTGGFCGIPLCVFSGAGHIGNMISGT</sequence>
<name>A0A1F7WZ93_9BACT</name>
<evidence type="ECO:0008006" key="3">
    <source>
        <dbReference type="Google" id="ProtNLM"/>
    </source>
</evidence>
<evidence type="ECO:0000313" key="2">
    <source>
        <dbReference type="Proteomes" id="UP000176939"/>
    </source>
</evidence>
<protein>
    <recommendedName>
        <fullName evidence="3">Gp5/Type VI secretion system Vgr protein OB-fold domain-containing protein</fullName>
    </recommendedName>
</protein>
<dbReference type="Gene3D" id="2.40.50.230">
    <property type="entry name" value="Gp5 N-terminal domain"/>
    <property type="match status" value="1"/>
</dbReference>
<accession>A0A1F7WZ93</accession>